<evidence type="ECO:0000259" key="9">
    <source>
        <dbReference type="SMART" id="SM00287"/>
    </source>
</evidence>
<protein>
    <recommendedName>
        <fullName evidence="9">SH3b domain-containing protein</fullName>
    </recommendedName>
</protein>
<gene>
    <name evidence="10" type="ORF">BA177_10390</name>
</gene>
<accession>A0A193LGH2</accession>
<keyword evidence="4 7" id="KW-1133">Transmembrane helix</keyword>
<feature type="transmembrane region" description="Helical" evidence="7">
    <location>
        <begin position="194"/>
        <end position="212"/>
    </location>
</feature>
<dbReference type="EMBL" id="CP016268">
    <property type="protein sequence ID" value="ANO51558.1"/>
    <property type="molecule type" value="Genomic_DNA"/>
</dbReference>
<evidence type="ECO:0000256" key="8">
    <source>
        <dbReference type="SAM" id="SignalP"/>
    </source>
</evidence>
<name>A0A193LGH2_9GAMM</name>
<keyword evidence="5 7" id="KW-0472">Membrane</keyword>
<dbReference type="Gene3D" id="2.30.30.40">
    <property type="entry name" value="SH3 Domains"/>
    <property type="match status" value="1"/>
</dbReference>
<dbReference type="OrthoDB" id="9790951at2"/>
<reference evidence="10 11" key="1">
    <citation type="submission" date="2016-06" db="EMBL/GenBank/DDBJ databases">
        <title>Complete genome sequence of a deep-branching marine Gamma Proteobacterium Woeseia oceani type strain XK5.</title>
        <authorList>
            <person name="Mu D."/>
            <person name="Du Z."/>
        </authorList>
    </citation>
    <scope>NUCLEOTIDE SEQUENCE [LARGE SCALE GENOMIC DNA]</scope>
    <source>
        <strain evidence="10 11">XK5</strain>
    </source>
</reference>
<dbReference type="InterPro" id="IPR016476">
    <property type="entry name" value="SH3_dom_pro"/>
</dbReference>
<dbReference type="RefSeq" id="WP_068616012.1">
    <property type="nucleotide sequence ID" value="NZ_CP016268.1"/>
</dbReference>
<feature type="signal peptide" evidence="8">
    <location>
        <begin position="1"/>
        <end position="24"/>
    </location>
</feature>
<dbReference type="GO" id="GO:0016020">
    <property type="term" value="C:membrane"/>
    <property type="evidence" value="ECO:0007669"/>
    <property type="project" value="UniProtKB-SubCell"/>
</dbReference>
<evidence type="ECO:0000256" key="3">
    <source>
        <dbReference type="ARBA" id="ARBA00022729"/>
    </source>
</evidence>
<evidence type="ECO:0000256" key="5">
    <source>
        <dbReference type="ARBA" id="ARBA00023136"/>
    </source>
</evidence>
<dbReference type="Proteomes" id="UP000092695">
    <property type="component" value="Chromosome"/>
</dbReference>
<dbReference type="InterPro" id="IPR003646">
    <property type="entry name" value="SH3-like_bac-type"/>
</dbReference>
<feature type="domain" description="SH3b" evidence="9">
    <location>
        <begin position="30"/>
        <end position="90"/>
    </location>
</feature>
<feature type="coiled-coil region" evidence="6">
    <location>
        <begin position="117"/>
        <end position="189"/>
    </location>
</feature>
<organism evidence="10 11">
    <name type="scientific">Woeseia oceani</name>
    <dbReference type="NCBI Taxonomy" id="1548547"/>
    <lineage>
        <taxon>Bacteria</taxon>
        <taxon>Pseudomonadati</taxon>
        <taxon>Pseudomonadota</taxon>
        <taxon>Gammaproteobacteria</taxon>
        <taxon>Woeseiales</taxon>
        <taxon>Woeseiaceae</taxon>
        <taxon>Woeseia</taxon>
    </lineage>
</organism>
<sequence>MYRITKIPAYTLLCSLLLTSLAVAEPMWVSDRFEVMLRTGPSTSNAIQLMVDSGTQLEVIERDAASGYSRVRTSGGTEGWVLTRYLMSEPAAREQLQQLTGQLTDAKSAGSGLSEQLNAIRGQHQAANQRIETLEREKQALQSELDTIKRTAADVLAIDSQNQRLQEKLTDTEIRADTLQQENQNLRSQQNRNWFLTGAAVLIAGIILGIWLPRVRWQRRSRYDRL</sequence>
<evidence type="ECO:0000256" key="7">
    <source>
        <dbReference type="SAM" id="Phobius"/>
    </source>
</evidence>
<dbReference type="Pfam" id="PF08239">
    <property type="entry name" value="SH3_3"/>
    <property type="match status" value="1"/>
</dbReference>
<dbReference type="SMART" id="SM00287">
    <property type="entry name" value="SH3b"/>
    <property type="match status" value="1"/>
</dbReference>
<evidence type="ECO:0000256" key="1">
    <source>
        <dbReference type="ARBA" id="ARBA00004167"/>
    </source>
</evidence>
<evidence type="ECO:0000313" key="11">
    <source>
        <dbReference type="Proteomes" id="UP000092695"/>
    </source>
</evidence>
<evidence type="ECO:0000256" key="6">
    <source>
        <dbReference type="SAM" id="Coils"/>
    </source>
</evidence>
<keyword evidence="11" id="KW-1185">Reference proteome</keyword>
<dbReference type="KEGG" id="woc:BA177_10390"/>
<keyword evidence="6" id="KW-0175">Coiled coil</keyword>
<feature type="chain" id="PRO_5008260184" description="SH3b domain-containing protein" evidence="8">
    <location>
        <begin position="25"/>
        <end position="226"/>
    </location>
</feature>
<dbReference type="AlphaFoldDB" id="A0A193LGH2"/>
<keyword evidence="2 7" id="KW-0812">Transmembrane</keyword>
<dbReference type="PIRSF" id="PIRSF006158">
    <property type="entry name" value="UCP006158_SH3"/>
    <property type="match status" value="1"/>
</dbReference>
<evidence type="ECO:0000256" key="4">
    <source>
        <dbReference type="ARBA" id="ARBA00022989"/>
    </source>
</evidence>
<keyword evidence="3 8" id="KW-0732">Signal</keyword>
<proteinExistence type="predicted"/>
<evidence type="ECO:0000256" key="2">
    <source>
        <dbReference type="ARBA" id="ARBA00022692"/>
    </source>
</evidence>
<comment type="subcellular location">
    <subcellularLocation>
        <location evidence="1">Membrane</location>
        <topology evidence="1">Single-pass membrane protein</topology>
    </subcellularLocation>
</comment>
<evidence type="ECO:0000313" key="10">
    <source>
        <dbReference type="EMBL" id="ANO51558.1"/>
    </source>
</evidence>
<dbReference type="STRING" id="1548547.BA177_10390"/>
<dbReference type="NCBIfam" id="TIGR04211">
    <property type="entry name" value="SH3_and_anchor"/>
    <property type="match status" value="1"/>
</dbReference>